<dbReference type="NCBIfam" id="TIGR02532">
    <property type="entry name" value="IV_pilin_GFxxxE"/>
    <property type="match status" value="1"/>
</dbReference>
<evidence type="ECO:0008006" key="4">
    <source>
        <dbReference type="Google" id="ProtNLM"/>
    </source>
</evidence>
<dbReference type="HOGENOM" id="CLU_1675317_0_0_0"/>
<feature type="transmembrane region" description="Helical" evidence="1">
    <location>
        <begin position="6"/>
        <end position="28"/>
    </location>
</feature>
<dbReference type="InterPro" id="IPR045584">
    <property type="entry name" value="Pilin-like"/>
</dbReference>
<keyword evidence="1" id="KW-0812">Transmembrane</keyword>
<dbReference type="RefSeq" id="WP_013886005.1">
    <property type="nucleotide sequence ID" value="NC_015672.1"/>
</dbReference>
<dbReference type="eggNOG" id="COG2165">
    <property type="taxonomic scope" value="Bacteria"/>
</dbReference>
<dbReference type="STRING" id="717231.Flexsi_0848"/>
<sequence length="157" mass="17382">MNKAFTLIELLVVIAVVGIILGISTLYFPKMISQIHVNKTKDRIVTMLETAMQNSITKGYENAPESPEYKLYGLSFDNSTSPLVVKSCTFEGNSPDNLTMNKCESYTLPDDLNVTYGNTPVVFNKRGISTDLTTITLENSFGYNKRITVAGARINVK</sequence>
<dbReference type="Gene3D" id="3.30.700.10">
    <property type="entry name" value="Glycoprotein, Type 4 Pilin"/>
    <property type="match status" value="1"/>
</dbReference>
<dbReference type="KEGG" id="fsi:Flexsi_0848"/>
<proteinExistence type="predicted"/>
<gene>
    <name evidence="2" type="ordered locus">Flexsi_0848</name>
</gene>
<name>F8E4U2_FLESM</name>
<dbReference type="EMBL" id="CP002858">
    <property type="protein sequence ID" value="AEI14512.1"/>
    <property type="molecule type" value="Genomic_DNA"/>
</dbReference>
<organism evidence="2 3">
    <name type="scientific">Flexistipes sinusarabici (strain ATCC 49648 / DSM 4947 / MAS 10)</name>
    <dbReference type="NCBI Taxonomy" id="717231"/>
    <lineage>
        <taxon>Bacteria</taxon>
        <taxon>Pseudomonadati</taxon>
        <taxon>Deferribacterota</taxon>
        <taxon>Deferribacteres</taxon>
        <taxon>Deferribacterales</taxon>
        <taxon>Flexistipitaceae</taxon>
        <taxon>Flexistipes</taxon>
    </lineage>
</organism>
<evidence type="ECO:0000313" key="2">
    <source>
        <dbReference type="EMBL" id="AEI14512.1"/>
    </source>
</evidence>
<accession>F8E4U2</accession>
<reference evidence="3" key="2">
    <citation type="submission" date="2011-06" db="EMBL/GenBank/DDBJ databases">
        <title>The complete genome of Flexistipes sinusarabici DSM 4947.</title>
        <authorList>
            <person name="Lucas S."/>
            <person name="Han J."/>
            <person name="Lapidus A."/>
            <person name="Bruce D."/>
            <person name="Goodwin L."/>
            <person name="Pitluck S."/>
            <person name="Peters L."/>
            <person name="Kyrpides N."/>
            <person name="Mavromatis K."/>
            <person name="Ivanova N."/>
            <person name="Mikhailova N."/>
            <person name="Chertkov O."/>
            <person name="Detter J.C."/>
            <person name="Tapia R."/>
            <person name="Han C."/>
            <person name="Land M."/>
            <person name="Hauser L."/>
            <person name="Markowitz V."/>
            <person name="Cheng J.-F."/>
            <person name="Hugenholtz P."/>
            <person name="Woyke T."/>
            <person name="Wu D."/>
            <person name="Spring S."/>
            <person name="Schroeder M."/>
            <person name="Brambilla E."/>
            <person name="Klenk H.-P."/>
            <person name="Eisen J.A."/>
        </authorList>
    </citation>
    <scope>NUCLEOTIDE SEQUENCE [LARGE SCALE GENOMIC DNA]</scope>
    <source>
        <strain evidence="3">DSM 4947 / MAS 10</strain>
    </source>
</reference>
<keyword evidence="1" id="KW-1133">Transmembrane helix</keyword>
<reference evidence="2 3" key="1">
    <citation type="journal article" date="2011" name="Stand. Genomic Sci.">
        <title>Genome sequence of the moderately thermophilic halophile Flexistipes sinusarabici strain (MAS10).</title>
        <authorList>
            <person name="Lapidus A."/>
            <person name="Chertkov O."/>
            <person name="Nolan M."/>
            <person name="Lucas S."/>
            <person name="Hammon N."/>
            <person name="Deshpande S."/>
            <person name="Cheng J.F."/>
            <person name="Tapia R."/>
            <person name="Han C."/>
            <person name="Goodwin L."/>
            <person name="Pitluck S."/>
            <person name="Liolios K."/>
            <person name="Pagani I."/>
            <person name="Ivanova N."/>
            <person name="Huntemann M."/>
            <person name="Mavromatis K."/>
            <person name="Mikhailova N."/>
            <person name="Pati A."/>
            <person name="Chen A."/>
            <person name="Palaniappan K."/>
            <person name="Land M."/>
            <person name="Hauser L."/>
            <person name="Brambilla E.M."/>
            <person name="Rohde M."/>
            <person name="Abt B."/>
            <person name="Spring S."/>
            <person name="Goker M."/>
            <person name="Bristow J."/>
            <person name="Eisen J.A."/>
            <person name="Markowitz V."/>
            <person name="Hugenholtz P."/>
            <person name="Kyrpides N.C."/>
            <person name="Klenk H.P."/>
            <person name="Woyke T."/>
        </authorList>
    </citation>
    <scope>NUCLEOTIDE SEQUENCE [LARGE SCALE GENOMIC DNA]</scope>
    <source>
        <strain evidence="3">DSM 4947 / MAS 10</strain>
    </source>
</reference>
<evidence type="ECO:0000256" key="1">
    <source>
        <dbReference type="SAM" id="Phobius"/>
    </source>
</evidence>
<dbReference type="SUPFAM" id="SSF54523">
    <property type="entry name" value="Pili subunits"/>
    <property type="match status" value="1"/>
</dbReference>
<evidence type="ECO:0000313" key="3">
    <source>
        <dbReference type="Proteomes" id="UP000006621"/>
    </source>
</evidence>
<protein>
    <recommendedName>
        <fullName evidence="4">Prepilin-type N-terminal cleavage/methylation domain-containing protein</fullName>
    </recommendedName>
</protein>
<keyword evidence="3" id="KW-1185">Reference proteome</keyword>
<keyword evidence="1" id="KW-0472">Membrane</keyword>
<dbReference type="AlphaFoldDB" id="F8E4U2"/>
<dbReference type="Proteomes" id="UP000006621">
    <property type="component" value="Chromosome"/>
</dbReference>
<dbReference type="InterPro" id="IPR012902">
    <property type="entry name" value="N_methyl_site"/>
</dbReference>
<dbReference type="Pfam" id="PF07963">
    <property type="entry name" value="N_methyl"/>
    <property type="match status" value="1"/>
</dbReference>